<dbReference type="InterPro" id="IPR051172">
    <property type="entry name" value="Chlamydia_OmcB"/>
</dbReference>
<dbReference type="InterPro" id="IPR026341">
    <property type="entry name" value="T9SS_type_B"/>
</dbReference>
<gene>
    <name evidence="5" type="ORF">SAMN05421820_105218</name>
</gene>
<dbReference type="SUPFAM" id="SSF49401">
    <property type="entry name" value="Bacterial adhesins"/>
    <property type="match status" value="3"/>
</dbReference>
<feature type="region of interest" description="Disordered" evidence="1">
    <location>
        <begin position="1798"/>
        <end position="1838"/>
    </location>
</feature>
<name>A0A1G9WMG0_9SPHI</name>
<feature type="compositionally biased region" description="Basic and acidic residues" evidence="1">
    <location>
        <begin position="1683"/>
        <end position="1699"/>
    </location>
</feature>
<dbReference type="EMBL" id="FNGY01000005">
    <property type="protein sequence ID" value="SDM85690.1"/>
    <property type="molecule type" value="Genomic_DNA"/>
</dbReference>
<feature type="domain" description="DUF7507" evidence="4">
    <location>
        <begin position="1853"/>
        <end position="1954"/>
    </location>
</feature>
<feature type="domain" description="DUF11" evidence="3">
    <location>
        <begin position="1103"/>
        <end position="1197"/>
    </location>
</feature>
<dbReference type="NCBIfam" id="TIGR01451">
    <property type="entry name" value="B_ant_repeat"/>
    <property type="match status" value="7"/>
</dbReference>
<feature type="region of interest" description="Disordered" evidence="1">
    <location>
        <begin position="1947"/>
        <end position="1966"/>
    </location>
</feature>
<protein>
    <submittedName>
        <fullName evidence="5">Conserved repeat domain-containing protein/gliding motility-associated C-terminal domain-containing protein</fullName>
    </submittedName>
</protein>
<feature type="domain" description="DUF11" evidence="3">
    <location>
        <begin position="851"/>
        <end position="944"/>
    </location>
</feature>
<dbReference type="PANTHER" id="PTHR34819">
    <property type="entry name" value="LARGE CYSTEINE-RICH PERIPLASMIC PROTEIN OMCB"/>
    <property type="match status" value="1"/>
</dbReference>
<evidence type="ECO:0000313" key="6">
    <source>
        <dbReference type="Proteomes" id="UP000183200"/>
    </source>
</evidence>
<dbReference type="Gene3D" id="2.60.40.10">
    <property type="entry name" value="Immunoglobulins"/>
    <property type="match status" value="1"/>
</dbReference>
<feature type="domain" description="DUF11" evidence="3">
    <location>
        <begin position="1230"/>
        <end position="1324"/>
    </location>
</feature>
<dbReference type="Gene3D" id="2.60.40.3440">
    <property type="match status" value="2"/>
</dbReference>
<dbReference type="Pfam" id="PF13585">
    <property type="entry name" value="CHU_C"/>
    <property type="match status" value="1"/>
</dbReference>
<dbReference type="Pfam" id="PF01345">
    <property type="entry name" value="DUF11"/>
    <property type="match status" value="7"/>
</dbReference>
<feature type="region of interest" description="Disordered" evidence="1">
    <location>
        <begin position="1680"/>
        <end position="1707"/>
    </location>
</feature>
<dbReference type="InterPro" id="IPR047589">
    <property type="entry name" value="DUF11_rpt"/>
</dbReference>
<dbReference type="InterPro" id="IPR055354">
    <property type="entry name" value="DUF7507"/>
</dbReference>
<dbReference type="RefSeq" id="WP_083361897.1">
    <property type="nucleotide sequence ID" value="NZ_FNGY01000005.1"/>
</dbReference>
<feature type="compositionally biased region" description="Polar residues" evidence="1">
    <location>
        <begin position="2010"/>
        <end position="2034"/>
    </location>
</feature>
<keyword evidence="6" id="KW-1185">Reference proteome</keyword>
<feature type="domain" description="DUF11" evidence="3">
    <location>
        <begin position="1357"/>
        <end position="1453"/>
    </location>
</feature>
<dbReference type="InterPro" id="IPR013783">
    <property type="entry name" value="Ig-like_fold"/>
</dbReference>
<proteinExistence type="predicted"/>
<feature type="domain" description="DUF7507" evidence="4">
    <location>
        <begin position="1725"/>
        <end position="1823"/>
    </location>
</feature>
<evidence type="ECO:0000259" key="4">
    <source>
        <dbReference type="Pfam" id="PF24346"/>
    </source>
</evidence>
<feature type="compositionally biased region" description="Polar residues" evidence="1">
    <location>
        <begin position="1953"/>
        <end position="1966"/>
    </location>
</feature>
<dbReference type="Proteomes" id="UP000183200">
    <property type="component" value="Unassembled WGS sequence"/>
</dbReference>
<evidence type="ECO:0000256" key="1">
    <source>
        <dbReference type="SAM" id="MobiDB-lite"/>
    </source>
</evidence>
<feature type="domain" description="DUF11" evidence="3">
    <location>
        <begin position="725"/>
        <end position="821"/>
    </location>
</feature>
<feature type="domain" description="DUF11" evidence="3">
    <location>
        <begin position="974"/>
        <end position="1070"/>
    </location>
</feature>
<organism evidence="5 6">
    <name type="scientific">Pedobacter steynii</name>
    <dbReference type="NCBI Taxonomy" id="430522"/>
    <lineage>
        <taxon>Bacteria</taxon>
        <taxon>Pseudomonadati</taxon>
        <taxon>Bacteroidota</taxon>
        <taxon>Sphingobacteriia</taxon>
        <taxon>Sphingobacteriales</taxon>
        <taxon>Sphingobacteriaceae</taxon>
        <taxon>Pedobacter</taxon>
    </lineage>
</organism>
<dbReference type="InterPro" id="IPR008966">
    <property type="entry name" value="Adhesion_dom_sf"/>
</dbReference>
<dbReference type="NCBIfam" id="TIGR04131">
    <property type="entry name" value="Bac_Flav_CTERM"/>
    <property type="match status" value="1"/>
</dbReference>
<dbReference type="PANTHER" id="PTHR34819:SF3">
    <property type="entry name" value="CELL SURFACE PROTEIN"/>
    <property type="match status" value="1"/>
</dbReference>
<accession>A0A1G9WMG0</accession>
<evidence type="ECO:0000259" key="3">
    <source>
        <dbReference type="Pfam" id="PF01345"/>
    </source>
</evidence>
<feature type="domain" description="DUF7507" evidence="4">
    <location>
        <begin position="1596"/>
        <end position="1695"/>
    </location>
</feature>
<dbReference type="Pfam" id="PF24346">
    <property type="entry name" value="DUF7507"/>
    <property type="match status" value="3"/>
</dbReference>
<sequence length="2243" mass="235989">MKHATRIFHFASLLMCFLFAASFSSYADGSKDIYPDGVKGGRARLRASTASSASYPFPTLGTHYVYAKAGEVIAIASSTQGVAASNAANVSRLILTGPDGSMIVSHQTPRTGAGSEVGRIPDRNAEKLGPHLPNQADGGYTPYYYDVPAGAGGIYKVEFIANGGETSTTTQRQSDVYGYADWAQNNSSATIAAWDISISNAAKNAWQKGRVYANILNMDIDAGFKDNYNFYGQLKILTKDGYTYNVKNNGNNGISFTFFVNNKGFVDTDGQPLYQSLNTTTGISSKIQNPTTEDTESGITHKIFYTLPDPDLPQTANGAVPGGTTWLKNPRLIPTVENLNIVGVDGTVGQVSNKGGRIRFDANLAGRFKMEIASKVAAGNPGYFPTRAISGSALAGTNNVPWDGKDGAGVPLPNGQVPAILNIQLQGAEVHFPYFDMEINPNGMILELLNAQLNGVQSDIVYWDDSLILPARDIPSNPVNASQFITPLGTSSSVNGHKWGSSSSPTSGTFADERSIDTWTFILGAKEIKEITVDVKEADLEVISIVPSKTIVTKGDELSYTVKVKNGGPSDVIGKKDPITGIYDNTGAPFTFKLPAGFIMGDMQFVSACGATEAVPVVFDPATGLYKSVLKLASGCEGQYVFKGTVGPAMVAGNMEVWATIMRPNDVTDIDATNPNPNVPPTNPYFECSAYDPLSGLAIPCNNIKKNNTATIINKITATKEINGNPAKVKAGDVLTYNIILENTNSTDKTGVTANDVLPAGLVGATAISHSGILTGTTVTWANLTVPANNKITLSFKTTVGPNSTGITSIRNVASVVDPIDPTTPLTPEVLVPVELVSSFTAVKKVTGGLLNNKITAGSEVTYSIEVLNTGNTALANLEIADVIPNQMSYVTGTADNAGVLTGNTLNWVINVLVGQAKTVTFKVKVADNLTGIAAIKNIATITDPAKPLTPVSPEVEVPTDPIRSFTAVKSVSAGLNNNKIVAGSTITYSIEVKNTGSTDLTGIKISDIIPDHTTYKAGTADNGGAITGNTLNWTVSVPFGQTKTLTFQVEVAKDLTGVAVIKNVAAVTDPLTPTHPPVNPEVEVPTDPVKSFAATKKISAGLQNNKIVAGSTITYSIEVKNTGSTALTNIAIADNIPNHTTYVNGTANLGGSLTGSTLNWVVNLAFGESKTVSFQVKVADDLTGIATIKNAATVTDPTIPAHPPVIPEVEVPTDPVRSFTATKKISAGLQNNKIVAGSTITYSIEVKNTGSTALTNIAIADNIPANTTYVEGTANLGGGLTGNTLNWVVNLAFGESKTVSFQAKVADDLTGVATIKNAATITDPVVPTNPPVIPEVEVPTDPVRSFTATKKISAGLQNNKIVAGSIITYSIEVKNTGSTALTNIAIADHIPGHTTYVEGTADLGGSLTGSTLNWVVNLAFGESKTVSFQVKVADNLTGIATIKNVATVTDPTIPTNPPVIPEVEVPTDAKRSFTTAKRVVSGLVNGKVASEAELIYAIDMVNTGGEDLIGLSIADDLPVGTSFVRADQNGSASGTRVNWTIDVPFGQTKTVLLTLKVAADLSNVETIVNKAIVTDPKDPANPKVPEVTVTTEQKAAITLSKTAIAGDHQKVGAVISYHLVLKNIGNVAVKNIIITDDNADAGSISPASIASLAPDATMNITAKHTLTQEDLDRGYVSNLAKADGKDPKNKEVHAESKDPSPVPGAPTDLACKDCTVTPIIQKGALTLSKTAVAGTYNKVGGAINYNLVLKNTGNVTLRNIIITDDNADAGSISPANITSLAPGATVNITAKHTLTQEDLDRGSVSNLAKADGKDPKNKEVHAESKDPSPIPGGPTNPGCKDCTVTPTEQLAGINLVKKITNKGSGEQDAFILNDQIEYTFIIKNTGNTTLTGITLNDPLLGGSAIRVPGSLAPGASMSHKEYYTITAADIAVGKVTNQATVTAKDPKGKEITSVSGTDAGNNDPTVISLAKPPVAKDDLAKAEQNKPVKIEVQKNDEPGNSPVIPGSTRIITQPKNGTLTLNPDGTVTYTPNPGFTGTDEFVYTVTDKNGQISNPATVKVEVTPSKPMAIDDVAETEFNKEIEIPLLHNDKTDGAAFEKPTVEIIEQPKHGVLKKNPDGTVVYVPNSGFTGKDSFTYKVKDANGNWTNVATANITIKGFFIPNVITPNGDGKNDEFVIVGLEEFNSAELTIFNRWGNEVYRNGNYRNTWTGEGLNEGTYYYLIRLKKEGKLEVYKGWVLIKR</sequence>
<dbReference type="Pfam" id="PF17963">
    <property type="entry name" value="Big_9"/>
    <property type="match status" value="2"/>
</dbReference>
<feature type="domain" description="DUF11" evidence="3">
    <location>
        <begin position="1487"/>
        <end position="1580"/>
    </location>
</feature>
<feature type="chain" id="PRO_5010158083" evidence="2">
    <location>
        <begin position="28"/>
        <end position="2243"/>
    </location>
</feature>
<feature type="signal peptide" evidence="2">
    <location>
        <begin position="1"/>
        <end position="27"/>
    </location>
</feature>
<evidence type="ECO:0000313" key="5">
    <source>
        <dbReference type="EMBL" id="SDM85690.1"/>
    </source>
</evidence>
<feature type="region of interest" description="Disordered" evidence="1">
    <location>
        <begin position="1994"/>
        <end position="2034"/>
    </location>
</feature>
<evidence type="ECO:0000256" key="2">
    <source>
        <dbReference type="SAM" id="SignalP"/>
    </source>
</evidence>
<feature type="compositionally biased region" description="Basic and acidic residues" evidence="1">
    <location>
        <begin position="1811"/>
        <end position="1827"/>
    </location>
</feature>
<dbReference type="InterPro" id="IPR001434">
    <property type="entry name" value="OmcB-like_DUF11"/>
</dbReference>
<reference evidence="6" key="1">
    <citation type="submission" date="2016-10" db="EMBL/GenBank/DDBJ databases">
        <authorList>
            <person name="Varghese N."/>
            <person name="Submissions S."/>
        </authorList>
    </citation>
    <scope>NUCLEOTIDE SEQUENCE [LARGE SCALE GENOMIC DNA]</scope>
    <source>
        <strain evidence="6">DSM 19110</strain>
    </source>
</reference>
<dbReference type="OrthoDB" id="5726170at2"/>
<keyword evidence="2" id="KW-0732">Signal</keyword>